<dbReference type="EMBL" id="JAFLQZ010000003">
    <property type="protein sequence ID" value="MBO0357597.1"/>
    <property type="molecule type" value="Genomic_DNA"/>
</dbReference>
<proteinExistence type="predicted"/>
<name>A0A939JCS3_9BACT</name>
<reference evidence="2" key="1">
    <citation type="submission" date="2021-03" db="EMBL/GenBank/DDBJ databases">
        <authorList>
            <person name="Kim M.K."/>
        </authorList>
    </citation>
    <scope>NUCLEOTIDE SEQUENCE</scope>
    <source>
        <strain evidence="2">BT186</strain>
    </source>
</reference>
<accession>A0A939JCS3</accession>
<evidence type="ECO:0000313" key="2">
    <source>
        <dbReference type="EMBL" id="MBO0357597.1"/>
    </source>
</evidence>
<organism evidence="2 3">
    <name type="scientific">Hymenobacter telluris</name>
    <dbReference type="NCBI Taxonomy" id="2816474"/>
    <lineage>
        <taxon>Bacteria</taxon>
        <taxon>Pseudomonadati</taxon>
        <taxon>Bacteroidota</taxon>
        <taxon>Cytophagia</taxon>
        <taxon>Cytophagales</taxon>
        <taxon>Hymenobacteraceae</taxon>
        <taxon>Hymenobacter</taxon>
    </lineage>
</organism>
<feature type="transmembrane region" description="Helical" evidence="1">
    <location>
        <begin position="12"/>
        <end position="40"/>
    </location>
</feature>
<keyword evidence="3" id="KW-1185">Reference proteome</keyword>
<dbReference type="Proteomes" id="UP000664144">
    <property type="component" value="Unassembled WGS sequence"/>
</dbReference>
<comment type="caution">
    <text evidence="2">The sequence shown here is derived from an EMBL/GenBank/DDBJ whole genome shotgun (WGS) entry which is preliminary data.</text>
</comment>
<keyword evidence="1" id="KW-0812">Transmembrane</keyword>
<evidence type="ECO:0000256" key="1">
    <source>
        <dbReference type="SAM" id="Phobius"/>
    </source>
</evidence>
<keyword evidence="1" id="KW-0472">Membrane</keyword>
<dbReference type="AlphaFoldDB" id="A0A939JCS3"/>
<dbReference type="RefSeq" id="WP_206982874.1">
    <property type="nucleotide sequence ID" value="NZ_JAFLQZ010000003.1"/>
</dbReference>
<gene>
    <name evidence="2" type="ORF">J0X19_06540</name>
</gene>
<protein>
    <submittedName>
        <fullName evidence="2">Uncharacterized protein</fullName>
    </submittedName>
</protein>
<sequence length="250" mass="28741">MKRPFWKQGGRFLYALSTVNNTARLLVITLLYAVFAAVYLRVAFPEPPEPKIERRWAAPRLLVSDSVLYGFVQELLAQSSSDPSPKGMVHADFYISQVLFEHAPIPSPGKHVFQYAVQEDNWSLKELCNRYHLLAPIDTAFMRQQMTYSTGFGLEQRFLPNYKIIPVDTVWALVSRLGHNLNHMQVLRGRYNTTSFSWLSSPLFSHDKQKVIVEINETCGGGLCGSGQTWLLQRRQGRWHKVRLLSEWIS</sequence>
<evidence type="ECO:0000313" key="3">
    <source>
        <dbReference type="Proteomes" id="UP000664144"/>
    </source>
</evidence>
<keyword evidence="1" id="KW-1133">Transmembrane helix</keyword>